<dbReference type="RefSeq" id="WP_179260697.1">
    <property type="nucleotide sequence ID" value="NZ_CP058601.1"/>
</dbReference>
<name>A0A7D5KCW2_9EURY</name>
<dbReference type="EMBL" id="CP058601">
    <property type="protein sequence ID" value="QLG48961.1"/>
    <property type="molecule type" value="Genomic_DNA"/>
</dbReference>
<evidence type="ECO:0000313" key="1">
    <source>
        <dbReference type="EMBL" id="QLG48961.1"/>
    </source>
</evidence>
<proteinExistence type="predicted"/>
<gene>
    <name evidence="1" type="ORF">HYG82_08905</name>
</gene>
<dbReference type="Proteomes" id="UP000509241">
    <property type="component" value="Chromosome"/>
</dbReference>
<dbReference type="Pfam" id="PF24433">
    <property type="entry name" value="DUF7556"/>
    <property type="match status" value="1"/>
</dbReference>
<reference evidence="1 2" key="1">
    <citation type="submission" date="2020-07" db="EMBL/GenBank/DDBJ databases">
        <authorList>
            <person name="Cui H."/>
        </authorList>
    </citation>
    <scope>NUCLEOTIDE SEQUENCE [LARGE SCALE GENOMIC DNA]</scope>
    <source>
        <strain evidence="1 2">YPL8</strain>
    </source>
</reference>
<dbReference type="GeneID" id="56033406"/>
<sequence length="57" mass="6227">MSLNRSAASELVTDSSEVMASIDEAGRYPRFIIADITTDDAWLSTPATAAAHLDEWR</sequence>
<keyword evidence="2" id="KW-1185">Reference proteome</keyword>
<dbReference type="KEGG" id="haly:HYG82_08905"/>
<dbReference type="OrthoDB" id="262340at2157"/>
<protein>
    <submittedName>
        <fullName evidence="1">Uncharacterized protein</fullName>
    </submittedName>
</protein>
<dbReference type="InterPro" id="IPR055978">
    <property type="entry name" value="DUF7556"/>
</dbReference>
<organism evidence="1 2">
    <name type="scientific">Natrinema halophilum</name>
    <dbReference type="NCBI Taxonomy" id="1699371"/>
    <lineage>
        <taxon>Archaea</taxon>
        <taxon>Methanobacteriati</taxon>
        <taxon>Methanobacteriota</taxon>
        <taxon>Stenosarchaea group</taxon>
        <taxon>Halobacteria</taxon>
        <taxon>Halobacteriales</taxon>
        <taxon>Natrialbaceae</taxon>
        <taxon>Natrinema</taxon>
    </lineage>
</organism>
<accession>A0A7D5KCW2</accession>
<evidence type="ECO:0000313" key="2">
    <source>
        <dbReference type="Proteomes" id="UP000509241"/>
    </source>
</evidence>
<dbReference type="AlphaFoldDB" id="A0A7D5KCW2"/>